<dbReference type="GO" id="GO:0071528">
    <property type="term" value="P:tRNA re-export from nucleus"/>
    <property type="evidence" value="ECO:0007669"/>
    <property type="project" value="UniProtKB-UniRule"/>
</dbReference>
<keyword evidence="4 9" id="KW-0813">Transport</keyword>
<comment type="similarity">
    <text evidence="2 9">Belongs to the exportin family.</text>
</comment>
<feature type="domain" description="Exportin-T C-terminal" evidence="11">
    <location>
        <begin position="359"/>
        <end position="533"/>
    </location>
</feature>
<dbReference type="OrthoDB" id="26399at2759"/>
<keyword evidence="13" id="KW-1185">Reference proteome</keyword>
<dbReference type="Proteomes" id="UP000245946">
    <property type="component" value="Unassembled WGS sequence"/>
</dbReference>
<dbReference type="Gene3D" id="1.25.10.10">
    <property type="entry name" value="Leucine-rich Repeat Variant"/>
    <property type="match status" value="1"/>
</dbReference>
<dbReference type="GO" id="GO:0000049">
    <property type="term" value="F:tRNA binding"/>
    <property type="evidence" value="ECO:0007669"/>
    <property type="project" value="UniProtKB-UniRule"/>
</dbReference>
<dbReference type="STRING" id="58919.A0A316Z3Y6"/>
<dbReference type="InterPro" id="IPR040017">
    <property type="entry name" value="XPOT"/>
</dbReference>
<name>A0A316Z3Y6_9BASI</name>
<evidence type="ECO:0000256" key="5">
    <source>
        <dbReference type="ARBA" id="ARBA00022490"/>
    </source>
</evidence>
<evidence type="ECO:0000256" key="3">
    <source>
        <dbReference type="ARBA" id="ARBA00018928"/>
    </source>
</evidence>
<evidence type="ECO:0000256" key="1">
    <source>
        <dbReference type="ARBA" id="ARBA00004496"/>
    </source>
</evidence>
<dbReference type="InterPro" id="IPR011989">
    <property type="entry name" value="ARM-like"/>
</dbReference>
<keyword evidence="5 9" id="KW-0963">Cytoplasm</keyword>
<evidence type="ECO:0000313" key="13">
    <source>
        <dbReference type="Proteomes" id="UP000245946"/>
    </source>
</evidence>
<dbReference type="InterPro" id="IPR045546">
    <property type="entry name" value="Exportin-T_C"/>
</dbReference>
<dbReference type="InterPro" id="IPR016024">
    <property type="entry name" value="ARM-type_fold"/>
</dbReference>
<dbReference type="RefSeq" id="XP_025596550.1">
    <property type="nucleotide sequence ID" value="XM_025741020.1"/>
</dbReference>
<proteinExistence type="inferred from homology"/>
<dbReference type="EMBL" id="KZ819300">
    <property type="protein sequence ID" value="PWN96271.1"/>
    <property type="molecule type" value="Genomic_DNA"/>
</dbReference>
<feature type="domain" description="Exportin-T C-terminal" evidence="11">
    <location>
        <begin position="551"/>
        <end position="1081"/>
    </location>
</feature>
<comment type="subcellular location">
    <subcellularLocation>
        <location evidence="1 9">Cytoplasm</location>
    </subcellularLocation>
    <subcellularLocation>
        <location evidence="9">Nucleus</location>
    </subcellularLocation>
    <text evidence="9">Shuttles between the nucleus and the cytoplasm.</text>
</comment>
<dbReference type="InterPro" id="IPR013598">
    <property type="entry name" value="Exportin-1/Importin-b-like"/>
</dbReference>
<evidence type="ECO:0000256" key="4">
    <source>
        <dbReference type="ARBA" id="ARBA00022448"/>
    </source>
</evidence>
<keyword evidence="6 9" id="KW-0820">tRNA-binding</keyword>
<accession>A0A316Z3Y6</accession>
<dbReference type="Pfam" id="PF19282">
    <property type="entry name" value="Exportin-T"/>
    <property type="match status" value="2"/>
</dbReference>
<gene>
    <name evidence="12" type="ORF">FA09DRAFT_321453</name>
</gene>
<organism evidence="12 13">
    <name type="scientific">Tilletiopsis washingtonensis</name>
    <dbReference type="NCBI Taxonomy" id="58919"/>
    <lineage>
        <taxon>Eukaryota</taxon>
        <taxon>Fungi</taxon>
        <taxon>Dikarya</taxon>
        <taxon>Basidiomycota</taxon>
        <taxon>Ustilaginomycotina</taxon>
        <taxon>Exobasidiomycetes</taxon>
        <taxon>Entylomatales</taxon>
        <taxon>Entylomatales incertae sedis</taxon>
        <taxon>Tilletiopsis</taxon>
    </lineage>
</organism>
<evidence type="ECO:0000256" key="2">
    <source>
        <dbReference type="ARBA" id="ARBA00009466"/>
    </source>
</evidence>
<dbReference type="GO" id="GO:0016363">
    <property type="term" value="C:nuclear matrix"/>
    <property type="evidence" value="ECO:0007669"/>
    <property type="project" value="TreeGrafter"/>
</dbReference>
<evidence type="ECO:0000259" key="10">
    <source>
        <dbReference type="Pfam" id="PF08389"/>
    </source>
</evidence>
<comment type="function">
    <text evidence="9">tRNA nucleus export receptor which facilitates tRNA translocation across the nuclear pore complex.</text>
</comment>
<dbReference type="GeneID" id="37268564"/>
<dbReference type="SUPFAM" id="SSF48371">
    <property type="entry name" value="ARM repeat"/>
    <property type="match status" value="1"/>
</dbReference>
<evidence type="ECO:0000256" key="8">
    <source>
        <dbReference type="ARBA" id="ARBA00023242"/>
    </source>
</evidence>
<dbReference type="PANTHER" id="PTHR15952:SF11">
    <property type="entry name" value="EXPORTIN-T"/>
    <property type="match status" value="1"/>
</dbReference>
<sequence length="1085" mass="118759">MESELLRAVSIASAPHTADAALVAQAHQYLEQLKANTHESWQPAWNVFAARHVPGGEGGQHPHSVRMFALNLVQDFLENRVSQSADPAAAVAWLQQEALAYVNDEFVNGQAERGLSFLKNKVAQALSLLLVQSYSLPPPYTLLATLLSLTRDSAGALRPASTDLVLRIMHDLSLTLGSDTMLRAVRSRERLARDGAVRDEIRAHNAAAIAQMLWATVQESLGNVGSGRWPDNTAEEITEQAVRVVGDYVSWTDISLMVTPETVQILYTLLQHSSPALRNVAAECLYEVTTKGMLAPDKIELLRALDLTTVVDSLEQSTRGKTESGEPDNEFRERLAKLANANSMELARIIEDTAVDAAVRAQADDLLMRSLPLALTFLGDEYDDMAEVIQPCLSQALTILKKARRASPNAALDSLFSPDKRAFLASLLDVCLAKMRYDEDAEFLGGDDTYEADSEDDETAHFMMLRKSLQVMVQAIAAIDETLFMTRVQTLIHETLNACDAGLAGTGPALTWQQVEVALFAAYWFGELILAATGQPKAGIVPTSFVVLPPGEAAKAKRAKGTVSTYTNAPLNPLGETMQHLVDSQVSAFPHAAVKLQFFECMVRYAAFFQARPQSIGAVLPPFLDERGLHHARAGVRHRVNYLFFRLINATRAVISPEFVRGVLERIQDLLVIEAELPSVLEGEDPLERAMDVVGTIDSQLNLFEASGIMLASLRQAPETQVALLRAIVDPMLVQLRQAVQTYTGERQDLRAVLQAHHLFLASSTLSKGFPDITPETQSTDASAWVVVFKDITERILEALGELSHFAIIREAARGAFSRMVATCGDVVLPYVPALLNGLLSETQPKELVEVLSFVGLIASRYKATIRPVMDELLIVLVSRVFHFLNREVAGTDDAVERTELIRAYIGLLSVLLGANLEGVLRSEKNQPQLEGILQSLVFYATSADVNTQRATFSVLHRLVAVWGGAPGTAAPGNTPAGATREPLPGFEQFIYETLVPLVFEAPSKPTFELGDAQSQQVLLEIATLLKTIAEVRGDEALSYLTTVYFPRVGCPSDMGQEFAQSLKLQDSRQLRRALHTFIEKSRGG</sequence>
<dbReference type="AlphaFoldDB" id="A0A316Z3Y6"/>
<evidence type="ECO:0000256" key="6">
    <source>
        <dbReference type="ARBA" id="ARBA00022555"/>
    </source>
</evidence>
<keyword evidence="8 9" id="KW-0539">Nucleus</keyword>
<dbReference type="GO" id="GO:0005643">
    <property type="term" value="C:nuclear pore"/>
    <property type="evidence" value="ECO:0007669"/>
    <property type="project" value="TreeGrafter"/>
</dbReference>
<evidence type="ECO:0000313" key="12">
    <source>
        <dbReference type="EMBL" id="PWN96271.1"/>
    </source>
</evidence>
<evidence type="ECO:0000256" key="7">
    <source>
        <dbReference type="ARBA" id="ARBA00022884"/>
    </source>
</evidence>
<dbReference type="GO" id="GO:0031267">
    <property type="term" value="F:small GTPase binding"/>
    <property type="evidence" value="ECO:0007669"/>
    <property type="project" value="InterPro"/>
</dbReference>
<dbReference type="GO" id="GO:0005737">
    <property type="term" value="C:cytoplasm"/>
    <property type="evidence" value="ECO:0007669"/>
    <property type="project" value="UniProtKB-SubCell"/>
</dbReference>
<reference evidence="12 13" key="1">
    <citation type="journal article" date="2018" name="Mol. Biol. Evol.">
        <title>Broad Genomic Sampling Reveals a Smut Pathogenic Ancestry of the Fungal Clade Ustilaginomycotina.</title>
        <authorList>
            <person name="Kijpornyongpan T."/>
            <person name="Mondo S.J."/>
            <person name="Barry K."/>
            <person name="Sandor L."/>
            <person name="Lee J."/>
            <person name="Lipzen A."/>
            <person name="Pangilinan J."/>
            <person name="LaButti K."/>
            <person name="Hainaut M."/>
            <person name="Henrissat B."/>
            <person name="Grigoriev I.V."/>
            <person name="Spatafora J.W."/>
            <person name="Aime M.C."/>
        </authorList>
    </citation>
    <scope>NUCLEOTIDE SEQUENCE [LARGE SCALE GENOMIC DNA]</scope>
    <source>
        <strain evidence="12 13">MCA 4186</strain>
    </source>
</reference>
<evidence type="ECO:0000256" key="9">
    <source>
        <dbReference type="RuleBase" id="RU366037"/>
    </source>
</evidence>
<feature type="domain" description="Exportin-1/Importin-beta-like" evidence="10">
    <location>
        <begin position="116"/>
        <end position="285"/>
    </location>
</feature>
<protein>
    <recommendedName>
        <fullName evidence="3 9">Exportin-T</fullName>
    </recommendedName>
    <alternativeName>
        <fullName evidence="9">Exportin(tRNA)</fullName>
    </alternativeName>
    <alternativeName>
        <fullName evidence="9">tRNA exportin</fullName>
    </alternativeName>
</protein>
<keyword evidence="7 9" id="KW-0694">RNA-binding</keyword>
<evidence type="ECO:0000259" key="11">
    <source>
        <dbReference type="Pfam" id="PF19282"/>
    </source>
</evidence>
<dbReference type="PANTHER" id="PTHR15952">
    <property type="entry name" value="EXPORTIN-T/LOS1"/>
    <property type="match status" value="1"/>
</dbReference>
<dbReference type="Pfam" id="PF08389">
    <property type="entry name" value="Xpo1"/>
    <property type="match status" value="1"/>
</dbReference>